<dbReference type="InterPro" id="IPR033856">
    <property type="entry name" value="Trp_halogen"/>
</dbReference>
<dbReference type="SUPFAM" id="SSF51905">
    <property type="entry name" value="FAD/NAD(P)-binding domain"/>
    <property type="match status" value="1"/>
</dbReference>
<dbReference type="RefSeq" id="WP_004804857.1">
    <property type="nucleotide sequence ID" value="NZ_JAUMJH010000003.1"/>
</dbReference>
<dbReference type="InterPro" id="IPR006905">
    <property type="entry name" value="Flavin_halogenase"/>
</dbReference>
<protein>
    <submittedName>
        <fullName evidence="1">Tryptophan 7-halogenase</fullName>
    </submittedName>
</protein>
<dbReference type="Proteomes" id="UP001168902">
    <property type="component" value="Unassembled WGS sequence"/>
</dbReference>
<dbReference type="Gene3D" id="3.50.50.60">
    <property type="entry name" value="FAD/NAD(P)-binding domain"/>
    <property type="match status" value="1"/>
</dbReference>
<organism evidence="1 2">
    <name type="scientific">Acinetobacter genomosp. 15BJ</name>
    <dbReference type="NCBI Taxonomy" id="106651"/>
    <lineage>
        <taxon>Bacteria</taxon>
        <taxon>Pseudomonadati</taxon>
        <taxon>Pseudomonadota</taxon>
        <taxon>Gammaproteobacteria</taxon>
        <taxon>Moraxellales</taxon>
        <taxon>Moraxellaceae</taxon>
        <taxon>Acinetobacter</taxon>
    </lineage>
</organism>
<dbReference type="PANTHER" id="PTHR43747:SF4">
    <property type="entry name" value="FLAVIN-DEPENDENT TRYPTOPHAN HALOGENASE"/>
    <property type="match status" value="1"/>
</dbReference>
<keyword evidence="2" id="KW-1185">Reference proteome</keyword>
<comment type="caution">
    <text evidence="1">The sequence shown here is derived from an EMBL/GenBank/DDBJ whole genome shotgun (WGS) entry which is preliminary data.</text>
</comment>
<proteinExistence type="predicted"/>
<sequence>MLNLRGIQRVCIVGGGTTGWFSALRLRQIFNQSVEVVVISAPEIPIVGVGEGGVVNLLDILAKLEINIKDFIDNTGSTLKLGFRYEQWNTGKKEDYYYHLFPNIDTPEMWDENGYYPFLSLLLNNGLNINSYMEALELCENKVPFNKVIDLLISGNHNFTASLHFDTFKVGQYLKEIALQRSIIHVEDKVEDFCLDAEKGSVTSIQCQNRKIDCDFVIDASGFSRLLIGGKFKTDWISFADTLIMNRALPFHLSHKKEIELVTRATALSSGWVWQIPLQERIGAGYVFNDQFLSDDQAHDEVEKWLGEKIDPIRVIKFEAGYFQKVWVKNVVALGLASGFVEPLEATSIGQMVTQLETLSNFILHNHGVISEQNINYFNKQNGQYWRGIGDFIRMHYDTPREDTPFWKEMKNVPISPEYKELKECWKHRTPRLIDFAEYSLSGTLMFGVPNWFAVGVGTGVIKPESTAAELYALSIDQKRKLAQHLHKMKQKLS</sequence>
<dbReference type="EMBL" id="JAUMJH010000003">
    <property type="protein sequence ID" value="MDO3655937.1"/>
    <property type="molecule type" value="Genomic_DNA"/>
</dbReference>
<name>A0ABT8UU48_9GAMM</name>
<dbReference type="Pfam" id="PF04820">
    <property type="entry name" value="Trp_halogenase"/>
    <property type="match status" value="1"/>
</dbReference>
<evidence type="ECO:0000313" key="1">
    <source>
        <dbReference type="EMBL" id="MDO3655937.1"/>
    </source>
</evidence>
<dbReference type="PIRSF" id="PIRSF011396">
    <property type="entry name" value="Trp_halogenase"/>
    <property type="match status" value="1"/>
</dbReference>
<dbReference type="InterPro" id="IPR050816">
    <property type="entry name" value="Flavin-dep_Halogenase_NPB"/>
</dbReference>
<evidence type="ECO:0000313" key="2">
    <source>
        <dbReference type="Proteomes" id="UP001168902"/>
    </source>
</evidence>
<dbReference type="PANTHER" id="PTHR43747">
    <property type="entry name" value="FAD-BINDING PROTEIN"/>
    <property type="match status" value="1"/>
</dbReference>
<reference evidence="1 2" key="1">
    <citation type="submission" date="2023-07" db="EMBL/GenBank/DDBJ databases">
        <title>A novel proteolytic Acinetobacter species.</title>
        <authorList>
            <person name="Nemec A."/>
            <person name="Radolfova-Krizova L."/>
        </authorList>
    </citation>
    <scope>NUCLEOTIDE SEQUENCE [LARGE SCALE GENOMIC DNA]</scope>
    <source>
        <strain evidence="1 2">NIPH 1865</strain>
    </source>
</reference>
<gene>
    <name evidence="1" type="ORF">Q3V53_01725</name>
</gene>
<accession>A0ABT8UU48</accession>
<dbReference type="InterPro" id="IPR036188">
    <property type="entry name" value="FAD/NAD-bd_sf"/>
</dbReference>